<feature type="transmembrane region" description="Helical" evidence="2">
    <location>
        <begin position="75"/>
        <end position="99"/>
    </location>
</feature>
<feature type="transmembrane region" description="Helical" evidence="2">
    <location>
        <begin position="157"/>
        <end position="175"/>
    </location>
</feature>
<dbReference type="OrthoDB" id="9790409at2"/>
<dbReference type="Proteomes" id="UP000318053">
    <property type="component" value="Unassembled WGS sequence"/>
</dbReference>
<sequence>MFDPFWKLALGLLTGMVFGLLLQKGRVAKFHVIVNQFLFRDWTVVKIMGTAVVVGAVGIYALLPTEAVSLHIKPLVWLGVVAGGVCFGAGMAIFGYCPGTSVAACGEGRRDAMVGVLGMLLGAGLYVILYPQLSSLLESWGDAGKVTLPEMSGTSPWLWVGGLCVLAIGAITLSVRGSSGESPRFPKGDRNVDASSTEGPSRETNPMMETDRT</sequence>
<keyword evidence="2" id="KW-1133">Transmembrane helix</keyword>
<proteinExistence type="predicted"/>
<evidence type="ECO:0000313" key="3">
    <source>
        <dbReference type="EMBL" id="TWT51649.1"/>
    </source>
</evidence>
<keyword evidence="2" id="KW-0812">Transmembrane</keyword>
<dbReference type="InterPro" id="IPR007272">
    <property type="entry name" value="Sulf_transp_TsuA/YedE"/>
</dbReference>
<feature type="region of interest" description="Disordered" evidence="1">
    <location>
        <begin position="177"/>
        <end position="213"/>
    </location>
</feature>
<feature type="transmembrane region" description="Helical" evidence="2">
    <location>
        <begin position="43"/>
        <end position="63"/>
    </location>
</feature>
<feature type="compositionally biased region" description="Polar residues" evidence="1">
    <location>
        <begin position="193"/>
        <end position="204"/>
    </location>
</feature>
<comment type="caution">
    <text evidence="3">The sequence shown here is derived from an EMBL/GenBank/DDBJ whole genome shotgun (WGS) entry which is preliminary data.</text>
</comment>
<feature type="transmembrane region" description="Helical" evidence="2">
    <location>
        <begin position="111"/>
        <end position="130"/>
    </location>
</feature>
<accession>A0A5C5WNI2</accession>
<reference evidence="3 4" key="1">
    <citation type="submission" date="2019-02" db="EMBL/GenBank/DDBJ databases">
        <title>Deep-cultivation of Planctomycetes and their phenomic and genomic characterization uncovers novel biology.</title>
        <authorList>
            <person name="Wiegand S."/>
            <person name="Jogler M."/>
            <person name="Boedeker C."/>
            <person name="Pinto D."/>
            <person name="Vollmers J."/>
            <person name="Rivas-Marin E."/>
            <person name="Kohn T."/>
            <person name="Peeters S.H."/>
            <person name="Heuer A."/>
            <person name="Rast P."/>
            <person name="Oberbeckmann S."/>
            <person name="Bunk B."/>
            <person name="Jeske O."/>
            <person name="Meyerdierks A."/>
            <person name="Storesund J.E."/>
            <person name="Kallscheuer N."/>
            <person name="Luecker S."/>
            <person name="Lage O.M."/>
            <person name="Pohl T."/>
            <person name="Merkel B.J."/>
            <person name="Hornburger P."/>
            <person name="Mueller R.-W."/>
            <person name="Bruemmer F."/>
            <person name="Labrenz M."/>
            <person name="Spormann A.M."/>
            <person name="Op Den Camp H."/>
            <person name="Overmann J."/>
            <person name="Amann R."/>
            <person name="Jetten M.S.M."/>
            <person name="Mascher T."/>
            <person name="Medema M.H."/>
            <person name="Devos D.P."/>
            <person name="Kaster A.-K."/>
            <person name="Ovreas L."/>
            <person name="Rohde M."/>
            <person name="Galperin M.Y."/>
            <person name="Jogler C."/>
        </authorList>
    </citation>
    <scope>NUCLEOTIDE SEQUENCE [LARGE SCALE GENOMIC DNA]</scope>
    <source>
        <strain evidence="3 4">CA85</strain>
    </source>
</reference>
<gene>
    <name evidence="3" type="ORF">CA85_52340</name>
</gene>
<dbReference type="Pfam" id="PF04143">
    <property type="entry name" value="Sulf_transp"/>
    <property type="match status" value="1"/>
</dbReference>
<name>A0A5C5WNI2_9BACT</name>
<keyword evidence="4" id="KW-1185">Reference proteome</keyword>
<feature type="transmembrane region" description="Helical" evidence="2">
    <location>
        <begin position="6"/>
        <end position="22"/>
    </location>
</feature>
<evidence type="ECO:0000256" key="2">
    <source>
        <dbReference type="SAM" id="Phobius"/>
    </source>
</evidence>
<keyword evidence="2" id="KW-0472">Membrane</keyword>
<organism evidence="3 4">
    <name type="scientific">Allorhodopirellula solitaria</name>
    <dbReference type="NCBI Taxonomy" id="2527987"/>
    <lineage>
        <taxon>Bacteria</taxon>
        <taxon>Pseudomonadati</taxon>
        <taxon>Planctomycetota</taxon>
        <taxon>Planctomycetia</taxon>
        <taxon>Pirellulales</taxon>
        <taxon>Pirellulaceae</taxon>
        <taxon>Allorhodopirellula</taxon>
    </lineage>
</organism>
<dbReference type="EMBL" id="SJPK01000046">
    <property type="protein sequence ID" value="TWT51649.1"/>
    <property type="molecule type" value="Genomic_DNA"/>
</dbReference>
<evidence type="ECO:0000313" key="4">
    <source>
        <dbReference type="Proteomes" id="UP000318053"/>
    </source>
</evidence>
<dbReference type="AlphaFoldDB" id="A0A5C5WNI2"/>
<dbReference type="RefSeq" id="WP_146394321.1">
    <property type="nucleotide sequence ID" value="NZ_SJPK01000046.1"/>
</dbReference>
<protein>
    <submittedName>
        <fullName evidence="3">Putative inner membrane protein</fullName>
    </submittedName>
</protein>
<evidence type="ECO:0000256" key="1">
    <source>
        <dbReference type="SAM" id="MobiDB-lite"/>
    </source>
</evidence>